<keyword evidence="1" id="KW-1133">Transmembrane helix</keyword>
<dbReference type="Pfam" id="PF01738">
    <property type="entry name" value="DLH"/>
    <property type="match status" value="1"/>
</dbReference>
<comment type="caution">
    <text evidence="3">The sequence shown here is derived from an EMBL/GenBank/DDBJ whole genome shotgun (WGS) entry which is preliminary data.</text>
</comment>
<feature type="transmembrane region" description="Helical" evidence="1">
    <location>
        <begin position="12"/>
        <end position="31"/>
    </location>
</feature>
<feature type="transmembrane region" description="Helical" evidence="1">
    <location>
        <begin position="61"/>
        <end position="86"/>
    </location>
</feature>
<feature type="domain" description="Dienelactone hydrolase" evidence="2">
    <location>
        <begin position="217"/>
        <end position="356"/>
    </location>
</feature>
<dbReference type="EMBL" id="BMBA01000004">
    <property type="protein sequence ID" value="GFZ33274.1"/>
    <property type="molecule type" value="Genomic_DNA"/>
</dbReference>
<protein>
    <recommendedName>
        <fullName evidence="2">Dienelactone hydrolase domain-containing protein</fullName>
    </recommendedName>
</protein>
<proteinExistence type="predicted"/>
<dbReference type="Proteomes" id="UP000663802">
    <property type="component" value="Unassembled WGS sequence"/>
</dbReference>
<evidence type="ECO:0000313" key="4">
    <source>
        <dbReference type="Proteomes" id="UP000663802"/>
    </source>
</evidence>
<evidence type="ECO:0000259" key="2">
    <source>
        <dbReference type="Pfam" id="PF01738"/>
    </source>
</evidence>
<dbReference type="InterPro" id="IPR002925">
    <property type="entry name" value="Dienelactn_hydro"/>
</dbReference>
<sequence length="369" mass="41789">MLNIKKKSVKKILFILFGVFCLSCVFIISTLSEIGKVKLQDVVKLHLGNKEISMNYISVNIINLSAVLLVFFLIISIILFIVSIFTRKQKLKSVSIPLMYIFAGAYIILCLFVFIIQDDLRNRDHLGFEPIKINKELSDSYIKNNVEEINLLTPDNVRLNGWLVKSTKKQKSPLIIYFTGATGGEVLDIIDHAKKLNSWSFAIVSYRGYGFSEGFPTQEAVLSDALFIYDTFSKRNDIDKDRIVAMGHSLGTGVAVYLSENRKIAATILSSPILRNSIGSPIQLQLVPMSFIMRREPIDTIFRAPFIDNPLLCLIGEKDTNTLPKNSLKLVEKWKGKSSVKIYKGEGHKFIYNNENSWSDISEFLKTIE</sequence>
<keyword evidence="1" id="KW-0812">Transmembrane</keyword>
<accession>A0ABQ1EEN7</accession>
<feature type="transmembrane region" description="Helical" evidence="1">
    <location>
        <begin position="98"/>
        <end position="116"/>
    </location>
</feature>
<organism evidence="3 4">
    <name type="scientific">Clostridium zeae</name>
    <dbReference type="NCBI Taxonomy" id="2759022"/>
    <lineage>
        <taxon>Bacteria</taxon>
        <taxon>Bacillati</taxon>
        <taxon>Bacillota</taxon>
        <taxon>Clostridia</taxon>
        <taxon>Eubacteriales</taxon>
        <taxon>Clostridiaceae</taxon>
        <taxon>Clostridium</taxon>
    </lineage>
</organism>
<name>A0ABQ1EEN7_9CLOT</name>
<keyword evidence="4" id="KW-1185">Reference proteome</keyword>
<evidence type="ECO:0000256" key="1">
    <source>
        <dbReference type="SAM" id="Phobius"/>
    </source>
</evidence>
<dbReference type="PANTHER" id="PTHR12277:SF81">
    <property type="entry name" value="PROTEIN ABHD13"/>
    <property type="match status" value="1"/>
</dbReference>
<dbReference type="RefSeq" id="WP_206871505.1">
    <property type="nucleotide sequence ID" value="NZ_BMBA01000004.1"/>
</dbReference>
<keyword evidence="1" id="KW-0472">Membrane</keyword>
<dbReference type="InterPro" id="IPR029058">
    <property type="entry name" value="AB_hydrolase_fold"/>
</dbReference>
<gene>
    <name evidence="3" type="ORF">CSC2_38000</name>
</gene>
<evidence type="ECO:0000313" key="3">
    <source>
        <dbReference type="EMBL" id="GFZ33274.1"/>
    </source>
</evidence>
<dbReference type="Gene3D" id="3.40.50.1820">
    <property type="entry name" value="alpha/beta hydrolase"/>
    <property type="match status" value="1"/>
</dbReference>
<dbReference type="PANTHER" id="PTHR12277">
    <property type="entry name" value="ALPHA/BETA HYDROLASE DOMAIN-CONTAINING PROTEIN"/>
    <property type="match status" value="1"/>
</dbReference>
<reference evidence="3 4" key="1">
    <citation type="journal article" date="2021" name="Int. J. Syst. Evol. Microbiol.">
        <title>Clostridium zeae sp. nov., isolated from corn silage.</title>
        <authorList>
            <person name="Kobayashi H."/>
            <person name="Tanizawa Y."/>
            <person name="Yagura M."/>
            <person name="Sakamoto M."/>
            <person name="Ohkuma M."/>
            <person name="Tohno M."/>
        </authorList>
    </citation>
    <scope>NUCLEOTIDE SEQUENCE [LARGE SCALE GENOMIC DNA]</scope>
    <source>
        <strain evidence="3 4">CSC2</strain>
    </source>
</reference>
<dbReference type="SUPFAM" id="SSF53474">
    <property type="entry name" value="alpha/beta-Hydrolases"/>
    <property type="match status" value="1"/>
</dbReference>